<accession>A0ACB8BRI0</accession>
<reference evidence="1" key="1">
    <citation type="journal article" date="2021" name="New Phytol.">
        <title>Evolutionary innovations through gain and loss of genes in the ectomycorrhizal Boletales.</title>
        <authorList>
            <person name="Wu G."/>
            <person name="Miyauchi S."/>
            <person name="Morin E."/>
            <person name="Kuo A."/>
            <person name="Drula E."/>
            <person name="Varga T."/>
            <person name="Kohler A."/>
            <person name="Feng B."/>
            <person name="Cao Y."/>
            <person name="Lipzen A."/>
            <person name="Daum C."/>
            <person name="Hundley H."/>
            <person name="Pangilinan J."/>
            <person name="Johnson J."/>
            <person name="Barry K."/>
            <person name="LaButti K."/>
            <person name="Ng V."/>
            <person name="Ahrendt S."/>
            <person name="Min B."/>
            <person name="Choi I.G."/>
            <person name="Park H."/>
            <person name="Plett J.M."/>
            <person name="Magnuson J."/>
            <person name="Spatafora J.W."/>
            <person name="Nagy L.G."/>
            <person name="Henrissat B."/>
            <person name="Grigoriev I.V."/>
            <person name="Yang Z.L."/>
            <person name="Xu J."/>
            <person name="Martin F.M."/>
        </authorList>
    </citation>
    <scope>NUCLEOTIDE SEQUENCE</scope>
    <source>
        <strain evidence="1">KUC20120723A-06</strain>
    </source>
</reference>
<dbReference type="Proteomes" id="UP000790709">
    <property type="component" value="Unassembled WGS sequence"/>
</dbReference>
<comment type="caution">
    <text evidence="1">The sequence shown here is derived from an EMBL/GenBank/DDBJ whole genome shotgun (WGS) entry which is preliminary data.</text>
</comment>
<name>A0ACB8BRI0_9AGAM</name>
<organism evidence="1 2">
    <name type="scientific">Leucogyrophana mollusca</name>
    <dbReference type="NCBI Taxonomy" id="85980"/>
    <lineage>
        <taxon>Eukaryota</taxon>
        <taxon>Fungi</taxon>
        <taxon>Dikarya</taxon>
        <taxon>Basidiomycota</taxon>
        <taxon>Agaricomycotina</taxon>
        <taxon>Agaricomycetes</taxon>
        <taxon>Agaricomycetidae</taxon>
        <taxon>Boletales</taxon>
        <taxon>Boletales incertae sedis</taxon>
        <taxon>Leucogyrophana</taxon>
    </lineage>
</organism>
<proteinExistence type="predicted"/>
<evidence type="ECO:0000313" key="2">
    <source>
        <dbReference type="Proteomes" id="UP000790709"/>
    </source>
</evidence>
<protein>
    <submittedName>
        <fullName evidence="1">Uncharacterized protein</fullName>
    </submittedName>
</protein>
<sequence length="1234" mass="134063">MNVKSDITSSFGHGSLGKLRSVKAAKTPILHEAHIFSGDAFMVEDPRWISETQGSFSLPPELYGSDSLPMEDFLHPPSFETSRHTSTPKKSISLHQIKLPKKRPSIQSLFTPSFLQASASSPTIPSPSASTIPPRSRSLSVATRTDDYTAIDSLADAIESPSLTKLLDDDPFANLTATSPTKSPVKILSTSASRSALRSPPSAYPSSPPTALPSRPSTLHGSSSASKLPLYRPTLARPRSSGHGQARPAHTKPAFAPRPSLPSLHTLAQMNIVIPKKARKGRPGARLPYEPWNLELGIELDVQQGNTSLAGPSQARTAPAEQERFKSSEQDVDDFTLTLGSVESRAFSQDALPSGSAQLIHPANELERDNPALYHSMSMDDLDVDSLPSLSYTASEPSSSALSRSSSMASSSWSEALVDQNSAQGNRSQAPSLPAHIDDYTSHPTDDLDDDPLSYHSDFDYYTQQLSESEDSESDTHWKTRPRPRSRSPDVGATPYTSLYSADAAFEPGTSAGTMRSVLQERAPVSSHPISTPADGNKAQDSGEWRGQQSRGYHNSSRRTFDGGERNHGGGGHGNRSGGPGDNAAGGHGRGGDDGDDDDKGRRPPAQSSFSSASEDSSSSEEEGDAGTVYYSIDGVSSVSLPRSGSRTRSIQSNMPTGSDDDVPLAQRIPTALTAQRTIRKQVRDERQQRRLERASKNRDIVAPKEQPVAVPLPPRGATHGRQRSMSAAPAPISASLRRERTRPKPAPIDAFPAEDLTKKLMSLKGVGSPPATAPLSSDAAGLLRIKAPGSGARSPLSGQAIDQMAFLQQLPPLSADKPSHERTLRPTRSFHRSDKRSADPSPAPPDPPSSSRLGRSSTTAQRRPADDSFIRGGENNVRGVSESASGNVDQLSRVARRSEDSRRPAVITPRTSTERNRENDSPVQRDVQRPPVPPLPPAEVISSMAQQAPAKIRTTQQRVFVGDMQRFNMVEISPNTSAGDVIDLVASQGALDKSTGWMLWELAQDFGMERPIRSYELLSDVTASWNKDKMLNAFVIKKTPLALLLSRSNMPTSSPTNRGYVEWESKRGKWSKRWMELREHSLWLSKRDTGKDETFLCSLSNFDVYYVTRRHKSPKPFVFAIKSTDNLTLFEDASDYLHVFSCNQKDGEKWMEAILVARSYVLYQERHVLFAKPGETTAGSKSLSRSRTRKQSSAVRPTQPLVQVAPPSTTSTPTVVAFEPGSLLAKRKGDTQP</sequence>
<keyword evidence="2" id="KW-1185">Reference proteome</keyword>
<gene>
    <name evidence="1" type="ORF">BV22DRAFT_1193337</name>
</gene>
<dbReference type="EMBL" id="MU266361">
    <property type="protein sequence ID" value="KAH7927770.1"/>
    <property type="molecule type" value="Genomic_DNA"/>
</dbReference>
<evidence type="ECO:0000313" key="1">
    <source>
        <dbReference type="EMBL" id="KAH7927770.1"/>
    </source>
</evidence>